<feature type="non-terminal residue" evidence="1">
    <location>
        <position position="1"/>
    </location>
</feature>
<protein>
    <submittedName>
        <fullName evidence="1">Uncharacterized protein</fullName>
    </submittedName>
</protein>
<sequence>DRPLDEWASKVDDWLGELLRIEGRMGFTDDCCPSCGTGAAEYRCSDCFNNRLYCGECTAQAHRDHPLHRLEACAFTSLHA</sequence>
<organism evidence="1 2">
    <name type="scientific">Fomitopsis schrenkii</name>
    <name type="common">Brown rot fungus</name>
    <dbReference type="NCBI Taxonomy" id="2126942"/>
    <lineage>
        <taxon>Eukaryota</taxon>
        <taxon>Fungi</taxon>
        <taxon>Dikarya</taxon>
        <taxon>Basidiomycota</taxon>
        <taxon>Agaricomycotina</taxon>
        <taxon>Agaricomycetes</taxon>
        <taxon>Polyporales</taxon>
        <taxon>Fomitopsis</taxon>
    </lineage>
</organism>
<dbReference type="AlphaFoldDB" id="S8FX64"/>
<name>S8FX64_FOMSC</name>
<dbReference type="OrthoDB" id="2797264at2759"/>
<gene>
    <name evidence="1" type="ORF">FOMPIDRAFT_49903</name>
</gene>
<reference evidence="1 2" key="1">
    <citation type="journal article" date="2012" name="Science">
        <title>The Paleozoic origin of enzymatic lignin decomposition reconstructed from 31 fungal genomes.</title>
        <authorList>
            <person name="Floudas D."/>
            <person name="Binder M."/>
            <person name="Riley R."/>
            <person name="Barry K."/>
            <person name="Blanchette R.A."/>
            <person name="Henrissat B."/>
            <person name="Martinez A.T."/>
            <person name="Otillar R."/>
            <person name="Spatafora J.W."/>
            <person name="Yadav J.S."/>
            <person name="Aerts A."/>
            <person name="Benoit I."/>
            <person name="Boyd A."/>
            <person name="Carlson A."/>
            <person name="Copeland A."/>
            <person name="Coutinho P.M."/>
            <person name="de Vries R.P."/>
            <person name="Ferreira P."/>
            <person name="Findley K."/>
            <person name="Foster B."/>
            <person name="Gaskell J."/>
            <person name="Glotzer D."/>
            <person name="Gorecki P."/>
            <person name="Heitman J."/>
            <person name="Hesse C."/>
            <person name="Hori C."/>
            <person name="Igarashi K."/>
            <person name="Jurgens J.A."/>
            <person name="Kallen N."/>
            <person name="Kersten P."/>
            <person name="Kohler A."/>
            <person name="Kuees U."/>
            <person name="Kumar T.K.A."/>
            <person name="Kuo A."/>
            <person name="LaButti K."/>
            <person name="Larrondo L.F."/>
            <person name="Lindquist E."/>
            <person name="Ling A."/>
            <person name="Lombard V."/>
            <person name="Lucas S."/>
            <person name="Lundell T."/>
            <person name="Martin R."/>
            <person name="McLaughlin D.J."/>
            <person name="Morgenstern I."/>
            <person name="Morin E."/>
            <person name="Murat C."/>
            <person name="Nagy L.G."/>
            <person name="Nolan M."/>
            <person name="Ohm R.A."/>
            <person name="Patyshakuliyeva A."/>
            <person name="Rokas A."/>
            <person name="Ruiz-Duenas F.J."/>
            <person name="Sabat G."/>
            <person name="Salamov A."/>
            <person name="Samejima M."/>
            <person name="Schmutz J."/>
            <person name="Slot J.C."/>
            <person name="St John F."/>
            <person name="Stenlid J."/>
            <person name="Sun H."/>
            <person name="Sun S."/>
            <person name="Syed K."/>
            <person name="Tsang A."/>
            <person name="Wiebenga A."/>
            <person name="Young D."/>
            <person name="Pisabarro A."/>
            <person name="Eastwood D.C."/>
            <person name="Martin F."/>
            <person name="Cullen D."/>
            <person name="Grigoriev I.V."/>
            <person name="Hibbett D.S."/>
        </authorList>
    </citation>
    <scope>NUCLEOTIDE SEQUENCE</scope>
    <source>
        <strain evidence="2">FP-58527</strain>
    </source>
</reference>
<dbReference type="EMBL" id="KE504123">
    <property type="protein sequence ID" value="EPT05686.1"/>
    <property type="molecule type" value="Genomic_DNA"/>
</dbReference>
<accession>S8FX64</accession>
<keyword evidence="2" id="KW-1185">Reference proteome</keyword>
<dbReference type="InParanoid" id="S8FX64"/>
<evidence type="ECO:0000313" key="1">
    <source>
        <dbReference type="EMBL" id="EPT05686.1"/>
    </source>
</evidence>
<proteinExistence type="predicted"/>
<dbReference type="STRING" id="743788.S8FX64"/>
<dbReference type="Proteomes" id="UP000015241">
    <property type="component" value="Unassembled WGS sequence"/>
</dbReference>
<evidence type="ECO:0000313" key="2">
    <source>
        <dbReference type="Proteomes" id="UP000015241"/>
    </source>
</evidence>
<dbReference type="HOGENOM" id="CLU_2596519_0_0_1"/>